<accession>A0A2W5SMG1</accession>
<evidence type="ECO:0000313" key="2">
    <source>
        <dbReference type="EMBL" id="PZR02987.1"/>
    </source>
</evidence>
<dbReference type="EMBL" id="QFQP01000143">
    <property type="protein sequence ID" value="PZR02987.1"/>
    <property type="molecule type" value="Genomic_DNA"/>
</dbReference>
<feature type="transmembrane region" description="Helical" evidence="1">
    <location>
        <begin position="68"/>
        <end position="95"/>
    </location>
</feature>
<keyword evidence="1" id="KW-1133">Transmembrane helix</keyword>
<sequence>MITLCFTIVAKIIWFCQTFFPSNIALRYFRRRDRLKWGVPVGVVGAAVYYGLYLLLSTGYQQWGWHSWAHIASIPVVISMLKFILFMPVSLALLFRARVREASLARRMRRELRRQAMTDGASPPEFSAAERREIRDRARRTLAGVG</sequence>
<protein>
    <recommendedName>
        <fullName evidence="4">Sulfate permease</fullName>
    </recommendedName>
</protein>
<dbReference type="AlphaFoldDB" id="A0A2W5SMG1"/>
<keyword evidence="1" id="KW-0472">Membrane</keyword>
<evidence type="ECO:0000256" key="1">
    <source>
        <dbReference type="SAM" id="Phobius"/>
    </source>
</evidence>
<organism evidence="2 3">
    <name type="scientific">Archangium gephyra</name>
    <dbReference type="NCBI Taxonomy" id="48"/>
    <lineage>
        <taxon>Bacteria</taxon>
        <taxon>Pseudomonadati</taxon>
        <taxon>Myxococcota</taxon>
        <taxon>Myxococcia</taxon>
        <taxon>Myxococcales</taxon>
        <taxon>Cystobacterineae</taxon>
        <taxon>Archangiaceae</taxon>
        <taxon>Archangium</taxon>
    </lineage>
</organism>
<feature type="transmembrane region" description="Helical" evidence="1">
    <location>
        <begin position="37"/>
        <end position="56"/>
    </location>
</feature>
<comment type="caution">
    <text evidence="2">The sequence shown here is derived from an EMBL/GenBank/DDBJ whole genome shotgun (WGS) entry which is preliminary data.</text>
</comment>
<feature type="transmembrane region" description="Helical" evidence="1">
    <location>
        <begin position="6"/>
        <end position="25"/>
    </location>
</feature>
<dbReference type="Proteomes" id="UP000249061">
    <property type="component" value="Unassembled WGS sequence"/>
</dbReference>
<name>A0A2W5SMG1_9BACT</name>
<proteinExistence type="predicted"/>
<reference evidence="2 3" key="1">
    <citation type="submission" date="2017-08" db="EMBL/GenBank/DDBJ databases">
        <title>Infants hospitalized years apart are colonized by the same room-sourced microbial strains.</title>
        <authorList>
            <person name="Brooks B."/>
            <person name="Olm M.R."/>
            <person name="Firek B.A."/>
            <person name="Baker R."/>
            <person name="Thomas B.C."/>
            <person name="Morowitz M.J."/>
            <person name="Banfield J.F."/>
        </authorList>
    </citation>
    <scope>NUCLEOTIDE SEQUENCE [LARGE SCALE GENOMIC DNA]</scope>
    <source>
        <strain evidence="2">S2_003_000_R2_14</strain>
    </source>
</reference>
<keyword evidence="1" id="KW-0812">Transmembrane</keyword>
<gene>
    <name evidence="2" type="ORF">DI536_36540</name>
</gene>
<evidence type="ECO:0008006" key="4">
    <source>
        <dbReference type="Google" id="ProtNLM"/>
    </source>
</evidence>
<evidence type="ECO:0000313" key="3">
    <source>
        <dbReference type="Proteomes" id="UP000249061"/>
    </source>
</evidence>